<dbReference type="Proteomes" id="UP000037460">
    <property type="component" value="Unassembled WGS sequence"/>
</dbReference>
<sequence length="359" mass="38877">MIRRAQGQERARKSEYAAEARKGAFTEQAIETGSSIAIREFESNFAVELRAAQETMTQVEDVEVADAETPNLLDWWQTQLKELHNTVSGAASFLPTATREKLVGQIVSQEALLREQRDRLAPKKKFGFKNRSKVGTSKTTAPADAAVTPAAPPAAAPLPKADTFQAPAGCQGFRGHSGQTLIRDAGEGSASDFALEQLVGCEVRLLTTSTALWIRGLKQCTVFAVPVGGSIYVTECEECTLYLGSRQLRMHTSTKVAFYIHTSSHPIIEHCTGLTFAPYPSPLPITLAGAFADAALKPEQNQWELVDDFDWLKAAQSPNWAVLPEAERQPPAWFTKEGGQAEAAGAAMATSTPLDVRAC</sequence>
<dbReference type="InterPro" id="IPR016098">
    <property type="entry name" value="CAP/MinC_C"/>
</dbReference>
<dbReference type="Gene3D" id="2.160.20.70">
    <property type="match status" value="1"/>
</dbReference>
<dbReference type="EMBL" id="JWZX01002100">
    <property type="protein sequence ID" value="KOO31030.1"/>
    <property type="molecule type" value="Genomic_DNA"/>
</dbReference>
<gene>
    <name evidence="6" type="ORF">Ctob_007839</name>
</gene>
<evidence type="ECO:0000256" key="2">
    <source>
        <dbReference type="ARBA" id="ARBA00008848"/>
    </source>
</evidence>
<evidence type="ECO:0000313" key="7">
    <source>
        <dbReference type="Proteomes" id="UP000037460"/>
    </source>
</evidence>
<evidence type="ECO:0000256" key="3">
    <source>
        <dbReference type="ARBA" id="ARBA00022490"/>
    </source>
</evidence>
<dbReference type="PROSITE" id="PS51329">
    <property type="entry name" value="C_CAP_COFACTOR_C"/>
    <property type="match status" value="1"/>
</dbReference>
<evidence type="ECO:0000313" key="6">
    <source>
        <dbReference type="EMBL" id="KOO31030.1"/>
    </source>
</evidence>
<dbReference type="InterPro" id="IPR027684">
    <property type="entry name" value="TBCC"/>
</dbReference>
<proteinExistence type="inferred from homology"/>
<feature type="domain" description="C-CAP/cofactor C-like" evidence="5">
    <location>
        <begin position="149"/>
        <end position="311"/>
    </location>
</feature>
<dbReference type="Gene3D" id="1.20.58.1250">
    <property type="entry name" value="Tubulin Binding Cofactor C, N-terminal domain"/>
    <property type="match status" value="1"/>
</dbReference>
<reference evidence="7" key="1">
    <citation type="journal article" date="2015" name="PLoS Genet.">
        <title>Genome Sequence and Transcriptome Analyses of Chrysochromulina tobin: Metabolic Tools for Enhanced Algal Fitness in the Prominent Order Prymnesiales (Haptophyceae).</title>
        <authorList>
            <person name="Hovde B.T."/>
            <person name="Deodato C.R."/>
            <person name="Hunsperger H.M."/>
            <person name="Ryken S.A."/>
            <person name="Yost W."/>
            <person name="Jha R.K."/>
            <person name="Patterson J."/>
            <person name="Monnat R.J. Jr."/>
            <person name="Barlow S.B."/>
            <person name="Starkenburg S.R."/>
            <person name="Cattolico R.A."/>
        </authorList>
    </citation>
    <scope>NUCLEOTIDE SEQUENCE</scope>
    <source>
        <strain evidence="7">CCMP291</strain>
    </source>
</reference>
<dbReference type="GO" id="GO:0007021">
    <property type="term" value="P:tubulin complex assembly"/>
    <property type="evidence" value="ECO:0007669"/>
    <property type="project" value="TreeGrafter"/>
</dbReference>
<keyword evidence="3" id="KW-0963">Cytoplasm</keyword>
<evidence type="ECO:0000256" key="1">
    <source>
        <dbReference type="ARBA" id="ARBA00004496"/>
    </source>
</evidence>
<comment type="subcellular location">
    <subcellularLocation>
        <location evidence="1">Cytoplasm</location>
    </subcellularLocation>
</comment>
<dbReference type="GO" id="GO:0005737">
    <property type="term" value="C:cytoplasm"/>
    <property type="evidence" value="ECO:0007669"/>
    <property type="project" value="UniProtKB-SubCell"/>
</dbReference>
<comment type="caution">
    <text evidence="6">The sequence shown here is derived from an EMBL/GenBank/DDBJ whole genome shotgun (WGS) entry which is preliminary data.</text>
</comment>
<evidence type="ECO:0000256" key="4">
    <source>
        <dbReference type="SAM" id="MobiDB-lite"/>
    </source>
</evidence>
<feature type="region of interest" description="Disordered" evidence="4">
    <location>
        <begin position="130"/>
        <end position="156"/>
    </location>
</feature>
<comment type="similarity">
    <text evidence="2">Belongs to the TBCC family.</text>
</comment>
<dbReference type="AlphaFoldDB" id="A0A0M0JWW3"/>
<feature type="compositionally biased region" description="Low complexity" evidence="4">
    <location>
        <begin position="138"/>
        <end position="149"/>
    </location>
</feature>
<keyword evidence="7" id="KW-1185">Reference proteome</keyword>
<dbReference type="PANTHER" id="PTHR15139">
    <property type="entry name" value="TUBULIN FOLDING COFACTOR C"/>
    <property type="match status" value="1"/>
</dbReference>
<dbReference type="InterPro" id="IPR012945">
    <property type="entry name" value="Tubulin-bd_cofactor_C_dom"/>
</dbReference>
<dbReference type="Pfam" id="PF07986">
    <property type="entry name" value="TBCC"/>
    <property type="match status" value="1"/>
</dbReference>
<dbReference type="InterPro" id="IPR017901">
    <property type="entry name" value="C-CAP_CF_C-like"/>
</dbReference>
<accession>A0A0M0JWW3</accession>
<organism evidence="6 7">
    <name type="scientific">Chrysochromulina tobinii</name>
    <dbReference type="NCBI Taxonomy" id="1460289"/>
    <lineage>
        <taxon>Eukaryota</taxon>
        <taxon>Haptista</taxon>
        <taxon>Haptophyta</taxon>
        <taxon>Prymnesiophyceae</taxon>
        <taxon>Prymnesiales</taxon>
        <taxon>Chrysochromulinaceae</taxon>
        <taxon>Chrysochromulina</taxon>
    </lineage>
</organism>
<dbReference type="OrthoDB" id="194775at2759"/>
<evidence type="ECO:0000259" key="5">
    <source>
        <dbReference type="PROSITE" id="PS51329"/>
    </source>
</evidence>
<name>A0A0M0JWW3_9EUKA</name>
<dbReference type="GO" id="GO:0007023">
    <property type="term" value="P:post-chaperonin tubulin folding pathway"/>
    <property type="evidence" value="ECO:0007669"/>
    <property type="project" value="InterPro"/>
</dbReference>
<dbReference type="InterPro" id="IPR038397">
    <property type="entry name" value="TBCC_N_sf"/>
</dbReference>
<protein>
    <submittedName>
        <fullName evidence="6">Tubulin-specific chaperone c-like protein</fullName>
    </submittedName>
</protein>
<dbReference type="PANTHER" id="PTHR15139:SF0">
    <property type="entry name" value="TUBULIN-SPECIFIC CHAPERONE C"/>
    <property type="match status" value="1"/>
</dbReference>